<keyword evidence="8" id="KW-0472">Membrane</keyword>
<protein>
    <submittedName>
        <fullName evidence="11">Fic family protein</fullName>
    </submittedName>
</protein>
<evidence type="ECO:0000256" key="5">
    <source>
        <dbReference type="ARBA" id="ARBA00022803"/>
    </source>
</evidence>
<evidence type="ECO:0000259" key="10">
    <source>
        <dbReference type="PROSITE" id="PS51459"/>
    </source>
</evidence>
<dbReference type="AlphaFoldDB" id="A0A9D9GSA5"/>
<evidence type="ECO:0000313" key="11">
    <source>
        <dbReference type="EMBL" id="MBO8425360.1"/>
    </source>
</evidence>
<evidence type="ECO:0000256" key="2">
    <source>
        <dbReference type="ARBA" id="ARBA00022692"/>
    </source>
</evidence>
<reference evidence="11" key="2">
    <citation type="journal article" date="2021" name="PeerJ">
        <title>Extensive microbial diversity within the chicken gut microbiome revealed by metagenomics and culture.</title>
        <authorList>
            <person name="Gilroy R."/>
            <person name="Ravi A."/>
            <person name="Getino M."/>
            <person name="Pursley I."/>
            <person name="Horton D.L."/>
            <person name="Alikhan N.F."/>
            <person name="Baker D."/>
            <person name="Gharbi K."/>
            <person name="Hall N."/>
            <person name="Watson M."/>
            <person name="Adriaenssens E.M."/>
            <person name="Foster-Nyarko E."/>
            <person name="Jarju S."/>
            <person name="Secka A."/>
            <person name="Antonio M."/>
            <person name="Oren A."/>
            <person name="Chaudhuri R.R."/>
            <person name="La Ragione R."/>
            <person name="Hildebrand F."/>
            <person name="Pallen M.J."/>
        </authorList>
    </citation>
    <scope>NUCLEOTIDE SEQUENCE</scope>
    <source>
        <strain evidence="11">8207</strain>
    </source>
</reference>
<dbReference type="SUPFAM" id="SSF140931">
    <property type="entry name" value="Fic-like"/>
    <property type="match status" value="1"/>
</dbReference>
<dbReference type="InterPro" id="IPR003812">
    <property type="entry name" value="Fido"/>
</dbReference>
<evidence type="ECO:0000313" key="12">
    <source>
        <dbReference type="Proteomes" id="UP000823630"/>
    </source>
</evidence>
<keyword evidence="4 9" id="KW-0547">Nucleotide-binding</keyword>
<gene>
    <name evidence="11" type="ORF">IAC69_02660</name>
</gene>
<keyword evidence="6 9" id="KW-0067">ATP-binding</keyword>
<keyword evidence="7" id="KW-1133">Transmembrane helix</keyword>
<feature type="binding site" evidence="9">
    <location>
        <begin position="168"/>
        <end position="175"/>
    </location>
    <ligand>
        <name>ATP</name>
        <dbReference type="ChEBI" id="CHEBI:30616"/>
    </ligand>
</feature>
<evidence type="ECO:0000256" key="8">
    <source>
        <dbReference type="ARBA" id="ARBA00023136"/>
    </source>
</evidence>
<dbReference type="InterPro" id="IPR036597">
    <property type="entry name" value="Fido-like_dom_sf"/>
</dbReference>
<dbReference type="InterPro" id="IPR040198">
    <property type="entry name" value="Fido_containing"/>
</dbReference>
<evidence type="ECO:0000256" key="4">
    <source>
        <dbReference type="ARBA" id="ARBA00022741"/>
    </source>
</evidence>
<comment type="subcellular location">
    <subcellularLocation>
        <location evidence="1">Membrane</location>
        <topology evidence="1">Single-pass membrane protein</topology>
    </subcellularLocation>
</comment>
<dbReference type="PROSITE" id="PS51459">
    <property type="entry name" value="FIDO"/>
    <property type="match status" value="1"/>
</dbReference>
<organism evidence="11 12">
    <name type="scientific">Candidatus Enterousia avistercoris</name>
    <dbReference type="NCBI Taxonomy" id="2840788"/>
    <lineage>
        <taxon>Bacteria</taxon>
        <taxon>Pseudomonadati</taxon>
        <taxon>Pseudomonadota</taxon>
        <taxon>Alphaproteobacteria</taxon>
        <taxon>Candidatus Enterousia</taxon>
    </lineage>
</organism>
<evidence type="ECO:0000256" key="6">
    <source>
        <dbReference type="ARBA" id="ARBA00022840"/>
    </source>
</evidence>
<evidence type="ECO:0000256" key="1">
    <source>
        <dbReference type="ARBA" id="ARBA00004167"/>
    </source>
</evidence>
<accession>A0A9D9GSA5</accession>
<dbReference type="PANTHER" id="PTHR13504:SF34">
    <property type="entry name" value="PROTEIN ADENYLYLTRANSFERASE FICD"/>
    <property type="match status" value="1"/>
</dbReference>
<dbReference type="PANTHER" id="PTHR13504">
    <property type="entry name" value="FIDO DOMAIN-CONTAINING PROTEIN DDB_G0283145"/>
    <property type="match status" value="1"/>
</dbReference>
<reference evidence="11" key="1">
    <citation type="submission" date="2020-10" db="EMBL/GenBank/DDBJ databases">
        <authorList>
            <person name="Gilroy R."/>
        </authorList>
    </citation>
    <scope>NUCLEOTIDE SEQUENCE</scope>
    <source>
        <strain evidence="11">8207</strain>
    </source>
</reference>
<evidence type="ECO:0000256" key="9">
    <source>
        <dbReference type="PIRSR" id="PIRSR640198-2"/>
    </source>
</evidence>
<keyword evidence="5" id="KW-0802">TPR repeat</keyword>
<proteinExistence type="predicted"/>
<dbReference type="Proteomes" id="UP000823630">
    <property type="component" value="Unassembled WGS sequence"/>
</dbReference>
<keyword evidence="2" id="KW-0812">Transmembrane</keyword>
<comment type="caution">
    <text evidence="11">The sequence shown here is derived from an EMBL/GenBank/DDBJ whole genome shotgun (WGS) entry which is preliminary data.</text>
</comment>
<dbReference type="Pfam" id="PF02661">
    <property type="entry name" value="Fic"/>
    <property type="match status" value="1"/>
</dbReference>
<evidence type="ECO:0000256" key="3">
    <source>
        <dbReference type="ARBA" id="ARBA00022737"/>
    </source>
</evidence>
<dbReference type="GO" id="GO:0016020">
    <property type="term" value="C:membrane"/>
    <property type="evidence" value="ECO:0007669"/>
    <property type="project" value="UniProtKB-SubCell"/>
</dbReference>
<feature type="domain" description="Fido" evidence="10">
    <location>
        <begin position="84"/>
        <end position="222"/>
    </location>
</feature>
<sequence length="241" mass="28297">MTKTPKYANQIEQNRKTITQLLSGANTVKRLNNLNWLRHEISYTEPRTLFYLSSKDQQPYLDYNSMKNLGYAYDYIVDNPMKHIDATEICKIHSILCTDTHIQGGIFRTSDKILKINVHGRRMHAPDAREIPFQINEILFKMNKDNISPITKAFTIHYDLIALQPFDDFNKRTSRLIMNWVLIQNGYRPVVFNQRTDKQKYIDAFTSYANGDCKAYMSYMAGCLARTQREIIRVLHNSRMQ</sequence>
<name>A0A9D9GSA5_9PROT</name>
<dbReference type="EMBL" id="JADINC010000043">
    <property type="protein sequence ID" value="MBO8425360.1"/>
    <property type="molecule type" value="Genomic_DNA"/>
</dbReference>
<dbReference type="Gene3D" id="1.10.3290.10">
    <property type="entry name" value="Fido-like domain"/>
    <property type="match status" value="1"/>
</dbReference>
<evidence type="ECO:0000256" key="7">
    <source>
        <dbReference type="ARBA" id="ARBA00022989"/>
    </source>
</evidence>
<dbReference type="GO" id="GO:0005524">
    <property type="term" value="F:ATP binding"/>
    <property type="evidence" value="ECO:0007669"/>
    <property type="project" value="UniProtKB-KW"/>
</dbReference>
<keyword evidence="3" id="KW-0677">Repeat</keyword>